<dbReference type="AlphaFoldDB" id="A0A1H2R591"/>
<dbReference type="Proteomes" id="UP000199592">
    <property type="component" value="Unassembled WGS sequence"/>
</dbReference>
<dbReference type="EMBL" id="FNMY01000001">
    <property type="protein sequence ID" value="SDW14368.1"/>
    <property type="molecule type" value="Genomic_DNA"/>
</dbReference>
<keyword evidence="2" id="KW-1185">Reference proteome</keyword>
<gene>
    <name evidence="1" type="ORF">SAMN04487892_0485</name>
</gene>
<evidence type="ECO:0008006" key="3">
    <source>
        <dbReference type="Google" id="ProtNLM"/>
    </source>
</evidence>
<protein>
    <recommendedName>
        <fullName evidence="3">Lipocalin-like domain-containing protein</fullName>
    </recommendedName>
</protein>
<organism evidence="1 2">
    <name type="scientific">Flagellimonas zhangzhouensis</name>
    <dbReference type="NCBI Taxonomy" id="1073328"/>
    <lineage>
        <taxon>Bacteria</taxon>
        <taxon>Pseudomonadati</taxon>
        <taxon>Bacteroidota</taxon>
        <taxon>Flavobacteriia</taxon>
        <taxon>Flavobacteriales</taxon>
        <taxon>Flavobacteriaceae</taxon>
        <taxon>Flagellimonas</taxon>
    </lineage>
</organism>
<dbReference type="STRING" id="1073328.SAMN05216294_1834"/>
<evidence type="ECO:0000313" key="1">
    <source>
        <dbReference type="EMBL" id="SDW14368.1"/>
    </source>
</evidence>
<reference evidence="2" key="1">
    <citation type="submission" date="2016-10" db="EMBL/GenBank/DDBJ databases">
        <authorList>
            <person name="Varghese N."/>
            <person name="Submissions S."/>
        </authorList>
    </citation>
    <scope>NUCLEOTIDE SEQUENCE [LARGE SCALE GENOMIC DNA]</scope>
    <source>
        <strain evidence="2">DSM 25030</strain>
    </source>
</reference>
<proteinExistence type="predicted"/>
<name>A0A1H2R591_9FLAO</name>
<dbReference type="PROSITE" id="PS51257">
    <property type="entry name" value="PROKAR_LIPOPROTEIN"/>
    <property type="match status" value="1"/>
</dbReference>
<dbReference type="RefSeq" id="WP_090294592.1">
    <property type="nucleotide sequence ID" value="NZ_FNKI01000002.1"/>
</dbReference>
<accession>A0A1H2R591</accession>
<dbReference type="OrthoDB" id="1143855at2"/>
<sequence length="142" mass="16408">MKKIVPFLFLLFIFACQDSPSVAESDLHYLNGYWEISEVEFPDGSLKEYGLNSNIDFIQLEDGKGFRKKLQANLGGTYDTSNHDVEQLTVSPSNDIFIMSYDNEFSQWQEKLVHLDSFSFSVVNNEGVTYNYKRFEPIKIPQ</sequence>
<evidence type="ECO:0000313" key="2">
    <source>
        <dbReference type="Proteomes" id="UP000199592"/>
    </source>
</evidence>